<evidence type="ECO:0000313" key="2">
    <source>
        <dbReference type="Proteomes" id="UP000187012"/>
    </source>
</evidence>
<dbReference type="Proteomes" id="UP000187012">
    <property type="component" value="Unassembled WGS sequence"/>
</dbReference>
<dbReference type="EMBL" id="CYGX02000058">
    <property type="protein sequence ID" value="SIT45680.1"/>
    <property type="molecule type" value="Genomic_DNA"/>
</dbReference>
<keyword evidence="2" id="KW-1185">Reference proteome</keyword>
<proteinExistence type="predicted"/>
<gene>
    <name evidence="1" type="ORF">BN2475_580046</name>
</gene>
<sequence>MGFHLIVASLLGWRAHSIQCAELAFELSKYFGSANTSSFIAEDQSIAHVREAVVSDIDSNPLSDTMTLCELPNLAAAGHATQSGEWRGFNYGAHYSAL</sequence>
<evidence type="ECO:0000313" key="1">
    <source>
        <dbReference type="EMBL" id="SIT45680.1"/>
    </source>
</evidence>
<reference evidence="1 2" key="1">
    <citation type="submission" date="2016-12" db="EMBL/GenBank/DDBJ databases">
        <authorList>
            <person name="Song W.-J."/>
            <person name="Kurnit D.M."/>
        </authorList>
    </citation>
    <scope>NUCLEOTIDE SEQUENCE [LARGE SCALE GENOMIC DNA]</scope>
    <source>
        <strain evidence="1 2">STM7296</strain>
    </source>
</reference>
<protein>
    <submittedName>
        <fullName evidence="1">Uncharacterized protein</fullName>
    </submittedName>
</protein>
<organism evidence="1 2">
    <name type="scientific">Paraburkholderia ribeironis</name>
    <dbReference type="NCBI Taxonomy" id="1247936"/>
    <lineage>
        <taxon>Bacteria</taxon>
        <taxon>Pseudomonadati</taxon>
        <taxon>Pseudomonadota</taxon>
        <taxon>Betaproteobacteria</taxon>
        <taxon>Burkholderiales</taxon>
        <taxon>Burkholderiaceae</taxon>
        <taxon>Paraburkholderia</taxon>
    </lineage>
</organism>
<name>A0A1N7SEB6_9BURK</name>
<dbReference type="AlphaFoldDB" id="A0A1N7SEB6"/>
<accession>A0A1N7SEB6</accession>